<comment type="caution">
    <text evidence="1">The sequence shown here is derived from an EMBL/GenBank/DDBJ whole genome shotgun (WGS) entry which is preliminary data.</text>
</comment>
<sequence length="76" mass="8835">MEQVNQIGDEETPIFQISIGQTFKPYAWRASHHMDFQFECLYCDSESLKGYQVEDQYGNMGKIATCPDCERVNAKY</sequence>
<gene>
    <name evidence="1" type="ORF">BEP19_00100</name>
</gene>
<dbReference type="RefSeq" id="WP_120187833.1">
    <property type="nucleotide sequence ID" value="NZ_MCHY01000001.1"/>
</dbReference>
<protein>
    <submittedName>
        <fullName evidence="1">Uncharacterized protein</fullName>
    </submittedName>
</protein>
<dbReference type="Proteomes" id="UP000284219">
    <property type="component" value="Unassembled WGS sequence"/>
</dbReference>
<evidence type="ECO:0000313" key="2">
    <source>
        <dbReference type="Proteomes" id="UP000284219"/>
    </source>
</evidence>
<keyword evidence="2" id="KW-1185">Reference proteome</keyword>
<accession>A0A419SRF0</accession>
<name>A0A419SRF0_9BACL</name>
<organism evidence="1 2">
    <name type="scientific">Ammoniphilus oxalaticus</name>
    <dbReference type="NCBI Taxonomy" id="66863"/>
    <lineage>
        <taxon>Bacteria</taxon>
        <taxon>Bacillati</taxon>
        <taxon>Bacillota</taxon>
        <taxon>Bacilli</taxon>
        <taxon>Bacillales</taxon>
        <taxon>Paenibacillaceae</taxon>
        <taxon>Aneurinibacillus group</taxon>
        <taxon>Ammoniphilus</taxon>
    </lineage>
</organism>
<reference evidence="1 2" key="1">
    <citation type="submission" date="2016-08" db="EMBL/GenBank/DDBJ databases">
        <title>Novel Firmicute Genomes.</title>
        <authorList>
            <person name="Poppleton D.I."/>
            <person name="Gribaldo S."/>
        </authorList>
    </citation>
    <scope>NUCLEOTIDE SEQUENCE [LARGE SCALE GENOMIC DNA]</scope>
    <source>
        <strain evidence="1 2">RAOx-1</strain>
    </source>
</reference>
<dbReference type="EMBL" id="MCHY01000001">
    <property type="protein sequence ID" value="RKD27014.1"/>
    <property type="molecule type" value="Genomic_DNA"/>
</dbReference>
<proteinExistence type="predicted"/>
<dbReference type="OrthoDB" id="2974383at2"/>
<evidence type="ECO:0000313" key="1">
    <source>
        <dbReference type="EMBL" id="RKD27014.1"/>
    </source>
</evidence>
<dbReference type="AlphaFoldDB" id="A0A419SRF0"/>